<organism evidence="2 3">
    <name type="scientific">Candidatus Roizmanbacteria bacterium CG_4_10_14_0_8_um_filter_33_9</name>
    <dbReference type="NCBI Taxonomy" id="1974826"/>
    <lineage>
        <taxon>Bacteria</taxon>
        <taxon>Candidatus Roizmaniibacteriota</taxon>
    </lineage>
</organism>
<evidence type="ECO:0000313" key="2">
    <source>
        <dbReference type="EMBL" id="PIY71603.1"/>
    </source>
</evidence>
<dbReference type="AlphaFoldDB" id="A0A2M7QGY6"/>
<evidence type="ECO:0000313" key="3">
    <source>
        <dbReference type="Proteomes" id="UP000229401"/>
    </source>
</evidence>
<reference evidence="3" key="1">
    <citation type="submission" date="2017-09" db="EMBL/GenBank/DDBJ databases">
        <title>Depth-based differentiation of microbial function through sediment-hosted aquifers and enrichment of novel symbionts in the deep terrestrial subsurface.</title>
        <authorList>
            <person name="Probst A.J."/>
            <person name="Ladd B."/>
            <person name="Jarett J.K."/>
            <person name="Geller-Mcgrath D.E."/>
            <person name="Sieber C.M.K."/>
            <person name="Emerson J.B."/>
            <person name="Anantharaman K."/>
            <person name="Thomas B.C."/>
            <person name="Malmstrom R."/>
            <person name="Stieglmeier M."/>
            <person name="Klingl A."/>
            <person name="Woyke T."/>
            <person name="Ryan C.M."/>
            <person name="Banfield J.F."/>
        </authorList>
    </citation>
    <scope>NUCLEOTIDE SEQUENCE [LARGE SCALE GENOMIC DNA]</scope>
</reference>
<dbReference type="Proteomes" id="UP000229401">
    <property type="component" value="Unassembled WGS sequence"/>
</dbReference>
<evidence type="ECO:0000256" key="1">
    <source>
        <dbReference type="SAM" id="Phobius"/>
    </source>
</evidence>
<keyword evidence="1" id="KW-0812">Transmembrane</keyword>
<proteinExistence type="predicted"/>
<keyword evidence="1" id="KW-1133">Transmembrane helix</keyword>
<keyword evidence="1" id="KW-0472">Membrane</keyword>
<feature type="transmembrane region" description="Helical" evidence="1">
    <location>
        <begin position="12"/>
        <end position="37"/>
    </location>
</feature>
<dbReference type="EMBL" id="PFLI01000183">
    <property type="protein sequence ID" value="PIY71603.1"/>
    <property type="molecule type" value="Genomic_DNA"/>
</dbReference>
<accession>A0A2M7QGY6</accession>
<gene>
    <name evidence="2" type="ORF">COY87_05335</name>
</gene>
<comment type="caution">
    <text evidence="2">The sequence shown here is derived from an EMBL/GenBank/DDBJ whole genome shotgun (WGS) entry which is preliminary data.</text>
</comment>
<protein>
    <submittedName>
        <fullName evidence="2">Uncharacterized protein</fullName>
    </submittedName>
</protein>
<sequence length="86" mass="9828">MTKLYLLSKQIHNLLVVFISVTGVAMALTGTILKFPFITNLFPFINYQLVRQLHNQLSLIFTFAFMIMAATGIVMYIFPGLKRKKS</sequence>
<feature type="transmembrane region" description="Helical" evidence="1">
    <location>
        <begin position="57"/>
        <end position="78"/>
    </location>
</feature>
<name>A0A2M7QGY6_9BACT</name>